<comment type="similarity">
    <text evidence="3 11">Belongs to the glycosyl hydrolase 13 family.</text>
</comment>
<dbReference type="SUPFAM" id="SSF63446">
    <property type="entry name" value="Type I dockerin domain"/>
    <property type="match status" value="1"/>
</dbReference>
<evidence type="ECO:0000256" key="8">
    <source>
        <dbReference type="ARBA" id="ARBA00022837"/>
    </source>
</evidence>
<evidence type="ECO:0000313" key="15">
    <source>
        <dbReference type="EMBL" id="HIQ81321.1"/>
    </source>
</evidence>
<keyword evidence="13" id="KW-0732">Signal</keyword>
<dbReference type="Pfam" id="PF00404">
    <property type="entry name" value="Dockerin_1"/>
    <property type="match status" value="1"/>
</dbReference>
<evidence type="ECO:0000256" key="5">
    <source>
        <dbReference type="ARBA" id="ARBA00017303"/>
    </source>
</evidence>
<sequence>MKRKKSAISILLAAAMLIGCLCISAAPAAAVQDNTRILGTGNATAYNLPDNIQDGNIFHAFTWRFTDVTKYIKEIASQGFGAVQVSPVQGTAVAETDNAASYMIDWWKYYQPVNFSIGNGLGTKEDFTQMCQVAEEYGIKIIVDVVANHMAQGSGGTLYSKSEQIPADLRDDPSCWHSVREMVSDGSRYDMTQKSLNGLPDLNTASPKVQSYVKNLLKECIEAGADGFRFDAAKHIELPASIDGASGSDFWPNITSYAKSLKPDVYLYGEILNTAGTSYSNYTQYIKITDSGQGSDIRSAIKSNNSSTSLVAYNCSGASAGDLVTWVESHDNFCDKTSTNLTHQQLLLGWGVAGARKDAAALYFCRPEHERVSSAGFIDYDEMIGGPGSTLWQDKTVGEVNKFRNCFAGQSETVASSGSQFYVQRGTSGMVITNFSSGAASINYSTSMADGTYKDQVSGNTFTVSGGRLTGSVPAKAVAVIYNKTETTPSVQLALNGQTVTADTTTFTGKTTGYYTNNHNFTTDTATLAFTLEDAVSGTYSIDGGAPVSFTGAETITIGNGVASNTAISVAVTATDGVRTTEEIYQFVKKLPSEKLVAYFDATGYETWSNYCCFVKDVNGNAIGAYPGITMTNVEGNIYKAEITGVTGACYVKFNEGQVSTGLDGRTIPPTVINYGTAANAANREKGGFLLNGSMIWQNGEWKDYGYKTSGSPVGPTNPSRPTEDPQPQEQYMLGDADNDGQIKVADALLIQRYIANMQQMQGKALLAADVTQNNKIETADVLEIQKYVAGMFTKYEIGKYFGTDTPTPTNPTAPTVPTTPTSSTDPADTITLALNQPQGWGSDIYAYLYNESGEENAAWPGQAMEGSGTTYKITIPATAGYTKVIFSDTPMNGTDEGGNPYTAVRMQSPSMDVSGSRVYDIKMITVTANNLGFTPTHCYCYNPSEDQFAETGKWPGLEVSGNSILIPEGVYTKAIFNNGTQQQEIAISGGTIPPDPQPGGTITVYFSNGLYWDNVYLYAWRSADEHKNGEWPGLLMESVGKNEYGETIYKAEIDPEEFDSIIFNNGNGVQTQDIAISADSNNMGYYCDTSSQDAQGHYAYGTYLFDPSYIV</sequence>
<keyword evidence="8" id="KW-0106">Calcium</keyword>
<keyword evidence="7" id="KW-0378">Hydrolase</keyword>
<dbReference type="InterPro" id="IPR017853">
    <property type="entry name" value="GH"/>
</dbReference>
<dbReference type="Gene3D" id="2.60.40.1180">
    <property type="entry name" value="Golgi alpha-mannosidase II"/>
    <property type="match status" value="1"/>
</dbReference>
<protein>
    <recommendedName>
        <fullName evidence="5">Alpha-amylase</fullName>
        <ecNumber evidence="4">3.2.1.1</ecNumber>
    </recommendedName>
</protein>
<dbReference type="InterPro" id="IPR013780">
    <property type="entry name" value="Glyco_hydro_b"/>
</dbReference>
<feature type="chain" id="PRO_5038482421" description="Alpha-amylase" evidence="13">
    <location>
        <begin position="29"/>
        <end position="1112"/>
    </location>
</feature>
<evidence type="ECO:0000313" key="16">
    <source>
        <dbReference type="Proteomes" id="UP000886787"/>
    </source>
</evidence>
<dbReference type="SUPFAM" id="SSF51011">
    <property type="entry name" value="Glycosyl hydrolase domain"/>
    <property type="match status" value="1"/>
</dbReference>
<name>A0A9D1CV25_9FIRM</name>
<dbReference type="SMART" id="SM00632">
    <property type="entry name" value="Aamy_C"/>
    <property type="match status" value="1"/>
</dbReference>
<feature type="domain" description="Dockerin" evidence="14">
    <location>
        <begin position="730"/>
        <end position="798"/>
    </location>
</feature>
<dbReference type="Pfam" id="PF16738">
    <property type="entry name" value="CBM26"/>
    <property type="match status" value="2"/>
</dbReference>
<comment type="catalytic activity">
    <reaction evidence="1">
        <text>Endohydrolysis of (1-&gt;4)-alpha-D-glucosidic linkages in polysaccharides containing three or more (1-&gt;4)-alpha-linked D-glucose units.</text>
        <dbReference type="EC" id="3.2.1.1"/>
    </reaction>
</comment>
<dbReference type="GO" id="GO:0004556">
    <property type="term" value="F:alpha-amylase activity"/>
    <property type="evidence" value="ECO:0007669"/>
    <property type="project" value="UniProtKB-EC"/>
</dbReference>
<dbReference type="InterPro" id="IPR031319">
    <property type="entry name" value="A-amylase_C"/>
</dbReference>
<dbReference type="Gene3D" id="1.10.1330.10">
    <property type="entry name" value="Dockerin domain"/>
    <property type="match status" value="1"/>
</dbReference>
<evidence type="ECO:0000259" key="14">
    <source>
        <dbReference type="PROSITE" id="PS51766"/>
    </source>
</evidence>
<evidence type="ECO:0000256" key="10">
    <source>
        <dbReference type="ARBA" id="ARBA00023295"/>
    </source>
</evidence>
<dbReference type="PRINTS" id="PR00110">
    <property type="entry name" value="ALPHAAMYLASE"/>
</dbReference>
<evidence type="ECO:0000256" key="12">
    <source>
        <dbReference type="SAM" id="MobiDB-lite"/>
    </source>
</evidence>
<accession>A0A9D1CV25</accession>
<evidence type="ECO:0000256" key="3">
    <source>
        <dbReference type="ARBA" id="ARBA00008061"/>
    </source>
</evidence>
<dbReference type="EC" id="3.2.1.1" evidence="4"/>
<dbReference type="SMART" id="SM00642">
    <property type="entry name" value="Aamy"/>
    <property type="match status" value="1"/>
</dbReference>
<evidence type="ECO:0000256" key="1">
    <source>
        <dbReference type="ARBA" id="ARBA00000548"/>
    </source>
</evidence>
<keyword evidence="10" id="KW-0326">Glycosidase</keyword>
<dbReference type="InterPro" id="IPR036439">
    <property type="entry name" value="Dockerin_dom_sf"/>
</dbReference>
<feature type="signal peptide" evidence="13">
    <location>
        <begin position="1"/>
        <end position="28"/>
    </location>
</feature>
<feature type="compositionally biased region" description="Polar residues" evidence="12">
    <location>
        <begin position="709"/>
        <end position="730"/>
    </location>
</feature>
<keyword evidence="9" id="KW-0119">Carbohydrate metabolism</keyword>
<evidence type="ECO:0000256" key="7">
    <source>
        <dbReference type="ARBA" id="ARBA00022801"/>
    </source>
</evidence>
<evidence type="ECO:0000256" key="4">
    <source>
        <dbReference type="ARBA" id="ARBA00012595"/>
    </source>
</evidence>
<dbReference type="InterPro" id="IPR016134">
    <property type="entry name" value="Dockerin_dom"/>
</dbReference>
<comment type="cofactor">
    <cofactor evidence="2">
        <name>Ca(2+)</name>
        <dbReference type="ChEBI" id="CHEBI:29108"/>
    </cofactor>
</comment>
<keyword evidence="6" id="KW-0479">Metal-binding</keyword>
<dbReference type="PANTHER" id="PTHR43447">
    <property type="entry name" value="ALPHA-AMYLASE"/>
    <property type="match status" value="1"/>
</dbReference>
<reference evidence="15" key="1">
    <citation type="submission" date="2020-10" db="EMBL/GenBank/DDBJ databases">
        <authorList>
            <person name="Gilroy R."/>
        </authorList>
    </citation>
    <scope>NUCLEOTIDE SEQUENCE</scope>
    <source>
        <strain evidence="15">ChiSjej1B19-3389</strain>
    </source>
</reference>
<dbReference type="PROSITE" id="PS51766">
    <property type="entry name" value="DOCKERIN"/>
    <property type="match status" value="1"/>
</dbReference>
<dbReference type="Gene3D" id="2.60.40.10">
    <property type="entry name" value="Immunoglobulins"/>
    <property type="match status" value="2"/>
</dbReference>
<evidence type="ECO:0000256" key="6">
    <source>
        <dbReference type="ARBA" id="ARBA00022723"/>
    </source>
</evidence>
<organism evidence="15 16">
    <name type="scientific">Candidatus Scatavimonas merdigallinarum</name>
    <dbReference type="NCBI Taxonomy" id="2840914"/>
    <lineage>
        <taxon>Bacteria</taxon>
        <taxon>Bacillati</taxon>
        <taxon>Bacillota</taxon>
        <taxon>Clostridia</taxon>
        <taxon>Eubacteriales</taxon>
        <taxon>Oscillospiraceae</taxon>
        <taxon>Oscillospiraceae incertae sedis</taxon>
        <taxon>Candidatus Scatavimonas</taxon>
    </lineage>
</organism>
<feature type="region of interest" description="Disordered" evidence="12">
    <location>
        <begin position="806"/>
        <end position="829"/>
    </location>
</feature>
<dbReference type="InterPro" id="IPR006046">
    <property type="entry name" value="Alpha_amylase"/>
</dbReference>
<dbReference type="GO" id="GO:0046872">
    <property type="term" value="F:metal ion binding"/>
    <property type="evidence" value="ECO:0007669"/>
    <property type="project" value="UniProtKB-KW"/>
</dbReference>
<comment type="caution">
    <text evidence="15">The sequence shown here is derived from an EMBL/GenBank/DDBJ whole genome shotgun (WGS) entry which is preliminary data.</text>
</comment>
<dbReference type="GO" id="GO:0000272">
    <property type="term" value="P:polysaccharide catabolic process"/>
    <property type="evidence" value="ECO:0007669"/>
    <property type="project" value="InterPro"/>
</dbReference>
<reference evidence="15" key="2">
    <citation type="journal article" date="2021" name="PeerJ">
        <title>Extensive microbial diversity within the chicken gut microbiome revealed by metagenomics and culture.</title>
        <authorList>
            <person name="Gilroy R."/>
            <person name="Ravi A."/>
            <person name="Getino M."/>
            <person name="Pursley I."/>
            <person name="Horton D.L."/>
            <person name="Alikhan N.F."/>
            <person name="Baker D."/>
            <person name="Gharbi K."/>
            <person name="Hall N."/>
            <person name="Watson M."/>
            <person name="Adriaenssens E.M."/>
            <person name="Foster-Nyarko E."/>
            <person name="Jarju S."/>
            <person name="Secka A."/>
            <person name="Antonio M."/>
            <person name="Oren A."/>
            <person name="Chaudhuri R.R."/>
            <person name="La Ragione R."/>
            <person name="Hildebrand F."/>
            <person name="Pallen M.J."/>
        </authorList>
    </citation>
    <scope>NUCLEOTIDE SEQUENCE</scope>
    <source>
        <strain evidence="15">ChiSjej1B19-3389</strain>
    </source>
</reference>
<feature type="region of interest" description="Disordered" evidence="12">
    <location>
        <begin position="707"/>
        <end position="735"/>
    </location>
</feature>
<dbReference type="EMBL" id="DVFW01000046">
    <property type="protein sequence ID" value="HIQ81321.1"/>
    <property type="molecule type" value="Genomic_DNA"/>
</dbReference>
<evidence type="ECO:0000256" key="13">
    <source>
        <dbReference type="SAM" id="SignalP"/>
    </source>
</evidence>
<dbReference type="Pfam" id="PF00128">
    <property type="entry name" value="Alpha-amylase"/>
    <property type="match status" value="1"/>
</dbReference>
<dbReference type="InterPro" id="IPR031965">
    <property type="entry name" value="CBM26"/>
</dbReference>
<dbReference type="AlphaFoldDB" id="A0A9D1CV25"/>
<dbReference type="InterPro" id="IPR006047">
    <property type="entry name" value="GH13_cat_dom"/>
</dbReference>
<dbReference type="Gene3D" id="3.20.20.80">
    <property type="entry name" value="Glycosidases"/>
    <property type="match status" value="1"/>
</dbReference>
<proteinExistence type="inferred from homology"/>
<dbReference type="PROSITE" id="PS51257">
    <property type="entry name" value="PROKAR_LIPOPROTEIN"/>
    <property type="match status" value="1"/>
</dbReference>
<dbReference type="CDD" id="cd14256">
    <property type="entry name" value="Dockerin_I"/>
    <property type="match status" value="1"/>
</dbReference>
<dbReference type="InterPro" id="IPR013783">
    <property type="entry name" value="Ig-like_fold"/>
</dbReference>
<evidence type="ECO:0000256" key="9">
    <source>
        <dbReference type="ARBA" id="ARBA00023277"/>
    </source>
</evidence>
<dbReference type="InterPro" id="IPR002105">
    <property type="entry name" value="Dockerin_1_rpt"/>
</dbReference>
<evidence type="ECO:0000256" key="2">
    <source>
        <dbReference type="ARBA" id="ARBA00001913"/>
    </source>
</evidence>
<evidence type="ECO:0000256" key="11">
    <source>
        <dbReference type="RuleBase" id="RU003615"/>
    </source>
</evidence>
<gene>
    <name evidence="15" type="ORF">IAD32_08600</name>
</gene>
<dbReference type="Proteomes" id="UP000886787">
    <property type="component" value="Unassembled WGS sequence"/>
</dbReference>
<dbReference type="SUPFAM" id="SSF51445">
    <property type="entry name" value="(Trans)glycosidases"/>
    <property type="match status" value="1"/>
</dbReference>